<evidence type="ECO:0000259" key="3">
    <source>
        <dbReference type="PROSITE" id="PS51205"/>
    </source>
</evidence>
<dbReference type="EMBL" id="KE361641">
    <property type="protein sequence ID" value="EPQ27096.1"/>
    <property type="molecule type" value="Genomic_DNA"/>
</dbReference>
<dbReference type="GO" id="GO:0005829">
    <property type="term" value="C:cytosol"/>
    <property type="evidence" value="ECO:0007669"/>
    <property type="project" value="TreeGrafter"/>
</dbReference>
<accession>A0A061H930</accession>
<gene>
    <name evidence="4" type="ORF">PFL1_05380</name>
</gene>
<evidence type="ECO:0000313" key="4">
    <source>
        <dbReference type="EMBL" id="EPQ27096.1"/>
    </source>
</evidence>
<feature type="compositionally biased region" description="Low complexity" evidence="1">
    <location>
        <begin position="454"/>
        <end position="465"/>
    </location>
</feature>
<dbReference type="Gene3D" id="1.10.246.120">
    <property type="match status" value="1"/>
</dbReference>
<feature type="domain" description="VPS9" evidence="3">
    <location>
        <begin position="583"/>
        <end position="721"/>
    </location>
</feature>
<evidence type="ECO:0000313" key="5">
    <source>
        <dbReference type="Proteomes" id="UP000053664"/>
    </source>
</evidence>
<dbReference type="SMART" id="SM00546">
    <property type="entry name" value="CUE"/>
    <property type="match status" value="1"/>
</dbReference>
<evidence type="ECO:0008006" key="6">
    <source>
        <dbReference type="Google" id="ProtNLM"/>
    </source>
</evidence>
<dbReference type="SMART" id="SM00167">
    <property type="entry name" value="VPS9"/>
    <property type="match status" value="1"/>
</dbReference>
<dbReference type="KEGG" id="pfp:PFL1_05380"/>
<dbReference type="SUPFAM" id="SSF46934">
    <property type="entry name" value="UBA-like"/>
    <property type="match status" value="1"/>
</dbReference>
<feature type="domain" description="CUE" evidence="2">
    <location>
        <begin position="919"/>
        <end position="961"/>
    </location>
</feature>
<feature type="compositionally biased region" description="Low complexity" evidence="1">
    <location>
        <begin position="92"/>
        <end position="119"/>
    </location>
</feature>
<dbReference type="PROSITE" id="PS51205">
    <property type="entry name" value="VPS9"/>
    <property type="match status" value="1"/>
</dbReference>
<dbReference type="RefSeq" id="XP_007881103.1">
    <property type="nucleotide sequence ID" value="XM_007882912.1"/>
</dbReference>
<feature type="compositionally biased region" description="Low complexity" evidence="1">
    <location>
        <begin position="378"/>
        <end position="417"/>
    </location>
</feature>
<feature type="region of interest" description="Disordered" evidence="1">
    <location>
        <begin position="789"/>
        <end position="824"/>
    </location>
</feature>
<feature type="compositionally biased region" description="Basic and acidic residues" evidence="1">
    <location>
        <begin position="245"/>
        <end position="258"/>
    </location>
</feature>
<feature type="compositionally biased region" description="Low complexity" evidence="1">
    <location>
        <begin position="854"/>
        <end position="867"/>
    </location>
</feature>
<dbReference type="GeneID" id="19319473"/>
<dbReference type="Pfam" id="PF02845">
    <property type="entry name" value="CUE"/>
    <property type="match status" value="1"/>
</dbReference>
<dbReference type="InterPro" id="IPR041545">
    <property type="entry name" value="DUF5601"/>
</dbReference>
<feature type="compositionally biased region" description="Low complexity" evidence="1">
    <location>
        <begin position="306"/>
        <end position="317"/>
    </location>
</feature>
<dbReference type="PROSITE" id="PS51140">
    <property type="entry name" value="CUE"/>
    <property type="match status" value="1"/>
</dbReference>
<dbReference type="CDD" id="cd14279">
    <property type="entry name" value="CUE"/>
    <property type="match status" value="1"/>
</dbReference>
<dbReference type="PANTHER" id="PTHR23101">
    <property type="entry name" value="RAB GDP/GTP EXCHANGE FACTOR"/>
    <property type="match status" value="1"/>
</dbReference>
<feature type="region of interest" description="Disordered" evidence="1">
    <location>
        <begin position="1"/>
        <end position="475"/>
    </location>
</feature>
<dbReference type="OrthoDB" id="300289at2759"/>
<feature type="compositionally biased region" description="Low complexity" evidence="1">
    <location>
        <begin position="259"/>
        <end position="271"/>
    </location>
</feature>
<dbReference type="Gene3D" id="1.10.8.10">
    <property type="entry name" value="DNA helicase RuvA subunit, C-terminal domain"/>
    <property type="match status" value="1"/>
</dbReference>
<feature type="compositionally biased region" description="Low complexity" evidence="1">
    <location>
        <begin position="185"/>
        <end position="195"/>
    </location>
</feature>
<dbReference type="InterPro" id="IPR003892">
    <property type="entry name" value="CUE"/>
</dbReference>
<feature type="compositionally biased region" description="Low complexity" evidence="1">
    <location>
        <begin position="204"/>
        <end position="228"/>
    </location>
</feature>
<dbReference type="Pfam" id="PF18151">
    <property type="entry name" value="DUF5601"/>
    <property type="match status" value="1"/>
</dbReference>
<dbReference type="SUPFAM" id="SSF109993">
    <property type="entry name" value="VPS9 domain"/>
    <property type="match status" value="1"/>
</dbReference>
<dbReference type="InterPro" id="IPR045046">
    <property type="entry name" value="Vps9-like"/>
</dbReference>
<name>A0A061H930_9BASI</name>
<dbReference type="Proteomes" id="UP000053664">
    <property type="component" value="Unassembled WGS sequence"/>
</dbReference>
<dbReference type="Gene3D" id="1.20.1050.80">
    <property type="entry name" value="VPS9 domain"/>
    <property type="match status" value="1"/>
</dbReference>
<organism evidence="4 5">
    <name type="scientific">Pseudozyma flocculosa PF-1</name>
    <dbReference type="NCBI Taxonomy" id="1277687"/>
    <lineage>
        <taxon>Eukaryota</taxon>
        <taxon>Fungi</taxon>
        <taxon>Dikarya</taxon>
        <taxon>Basidiomycota</taxon>
        <taxon>Ustilaginomycotina</taxon>
        <taxon>Ustilaginomycetes</taxon>
        <taxon>Ustilaginales</taxon>
        <taxon>Ustilaginaceae</taxon>
        <taxon>Pseudozyma</taxon>
    </lineage>
</organism>
<feature type="compositionally biased region" description="Polar residues" evidence="1">
    <location>
        <begin position="344"/>
        <end position="376"/>
    </location>
</feature>
<dbReference type="AlphaFoldDB" id="A0A061H930"/>
<evidence type="ECO:0000256" key="1">
    <source>
        <dbReference type="SAM" id="MobiDB-lite"/>
    </source>
</evidence>
<feature type="compositionally biased region" description="Low complexity" evidence="1">
    <location>
        <begin position="280"/>
        <end position="292"/>
    </location>
</feature>
<dbReference type="eggNOG" id="KOG2319">
    <property type="taxonomic scope" value="Eukaryota"/>
</dbReference>
<dbReference type="InterPro" id="IPR009060">
    <property type="entry name" value="UBA-like_sf"/>
</dbReference>
<dbReference type="PANTHER" id="PTHR23101:SF25">
    <property type="entry name" value="GTPASE-ACTIVATING PROTEIN AND VPS9 DOMAIN-CONTAINING PROTEIN 1"/>
    <property type="match status" value="1"/>
</dbReference>
<dbReference type="GO" id="GO:0030139">
    <property type="term" value="C:endocytic vesicle"/>
    <property type="evidence" value="ECO:0007669"/>
    <property type="project" value="TreeGrafter"/>
</dbReference>
<feature type="compositionally biased region" description="Polar residues" evidence="1">
    <location>
        <begin position="19"/>
        <end position="43"/>
    </location>
</feature>
<evidence type="ECO:0000259" key="2">
    <source>
        <dbReference type="PROSITE" id="PS51140"/>
    </source>
</evidence>
<feature type="compositionally biased region" description="Basic and acidic residues" evidence="1">
    <location>
        <begin position="1"/>
        <end position="12"/>
    </location>
</feature>
<dbReference type="GO" id="GO:0043130">
    <property type="term" value="F:ubiquitin binding"/>
    <property type="evidence" value="ECO:0007669"/>
    <property type="project" value="InterPro"/>
</dbReference>
<dbReference type="HOGENOM" id="CLU_007625_1_0_1"/>
<feature type="compositionally biased region" description="Acidic residues" evidence="1">
    <location>
        <begin position="801"/>
        <end position="817"/>
    </location>
</feature>
<dbReference type="InterPro" id="IPR037191">
    <property type="entry name" value="VPS9_dom_sf"/>
</dbReference>
<feature type="region of interest" description="Disordered" evidence="1">
    <location>
        <begin position="854"/>
        <end position="896"/>
    </location>
</feature>
<proteinExistence type="predicted"/>
<reference evidence="4 5" key="1">
    <citation type="journal article" date="2013" name="Plant Cell">
        <title>The transition from a phytopathogenic smut ancestor to an anamorphic biocontrol agent deciphered by comparative whole-genome analysis.</title>
        <authorList>
            <person name="Lefebvre F."/>
            <person name="Joly D.L."/>
            <person name="Labbe C."/>
            <person name="Teichmann B."/>
            <person name="Linning R."/>
            <person name="Belzile F."/>
            <person name="Bakkeren G."/>
            <person name="Belanger R.R."/>
        </authorList>
    </citation>
    <scope>NUCLEOTIDE SEQUENCE [LARGE SCALE GENOMIC DNA]</scope>
    <source>
        <strain evidence="4 5">PF-1</strain>
    </source>
</reference>
<dbReference type="Pfam" id="PF02204">
    <property type="entry name" value="VPS9"/>
    <property type="match status" value="1"/>
</dbReference>
<protein>
    <recommendedName>
        <fullName evidence="6">VPS9 domain-containing protein</fullName>
    </recommendedName>
</protein>
<feature type="compositionally biased region" description="Low complexity" evidence="1">
    <location>
        <begin position="328"/>
        <end position="342"/>
    </location>
</feature>
<feature type="compositionally biased region" description="Low complexity" evidence="1">
    <location>
        <begin position="70"/>
        <end position="84"/>
    </location>
</feature>
<dbReference type="GO" id="GO:0016192">
    <property type="term" value="P:vesicle-mediated transport"/>
    <property type="evidence" value="ECO:0007669"/>
    <property type="project" value="InterPro"/>
</dbReference>
<dbReference type="GO" id="GO:0031267">
    <property type="term" value="F:small GTPase binding"/>
    <property type="evidence" value="ECO:0007669"/>
    <property type="project" value="TreeGrafter"/>
</dbReference>
<sequence length="961" mass="101549">MSSIDGVDKSVDQLHPAAQGSSSPTQTSIEQAQTSHSTESGPVSAQPDDKTRPSEEPAAAMRSLSIADTQESSAAGESLAAEPSPAEHPSETTESTATTTEQAPAASQPAAEPTEAEASAEPKTDDSTGEASGARSERLADSIAAAEQADEAVQPAAADPNESDCDGVGDPQRPGEEIQEAGSGATAKRASIAAAEEADEETEAPAVEEQAGAAPADAAAHVAASSEGGDAPTTSTEANPGRQASEPDRTTPQPEDRPSSSPDTSATASAPVEIEDKAAAADPDVSATAVTTSTHDHVDSPAQGDATAPATPTKAATSNSADSVRGRAALADPASVAAVAQAFGRTSSGRSSAENSRPSSRTGVALSQKSLPSFPNETGAAGAGDPSSGTASSSTDAAAGANPTASTMTTATSPVSSDQAEAKGDGTRTEPTGLLSPNPTTPLEGGSGAERRSSGSSASGIKIGKGPPPTTQASEELPFDFNRFLEQMKHRSAGPVGEYVRSFIKGFAKKPYRTADQIKLIFDFLAFISERMKECEVWASLNDVEFENAKEAMEKLVMNRLYPYTFTPAVQKEGRWSVQTDDLERDRILKQRIKLFGWLKEEHLDVPVGDHSRGFIEFSIQELLKINHYKAPRDKLICILNCCKVIFGMIRHLSTEENADTFIPVLIFVVLKANPDNLISNVEYISRFRNPERLSSESGYYLSSLMGAIAFIETMDYTSLSNITQEEFERNVEQAVQAIPEPESPVIRSGPNETPPRMPGSSLFAPGGQHQHHMFDDYDTAGRRNLLAGRGVGGGAGRGDEELDAYDDDDDDDEAGDQDTPNAAAVERMRRRRQMQHDFGGRGGYVPPFLAEAQAQAQAPGQQQQQQNTPTRPFPGGEERTLTRGPLHPSAADPTQQALQQSLLEHQRQQHMQAEEEAQQSAGIATLKSVFPGIDTSVVQLVLEGCEGDVEMAIDRLLEMQ</sequence>
<dbReference type="InterPro" id="IPR003123">
    <property type="entry name" value="VPS9"/>
</dbReference>
<dbReference type="GO" id="GO:0005085">
    <property type="term" value="F:guanyl-nucleotide exchange factor activity"/>
    <property type="evidence" value="ECO:0007669"/>
    <property type="project" value="InterPro"/>
</dbReference>